<feature type="chain" id="PRO_5045605767" evidence="2">
    <location>
        <begin position="23"/>
        <end position="172"/>
    </location>
</feature>
<feature type="transmembrane region" description="Helical" evidence="1">
    <location>
        <begin position="144"/>
        <end position="162"/>
    </location>
</feature>
<dbReference type="NCBIfam" id="NF038126">
    <property type="entry name" value="PEP_CTERM_FxDxF"/>
    <property type="match status" value="1"/>
</dbReference>
<dbReference type="NCBIfam" id="NF035944">
    <property type="entry name" value="PEPxxWA-CTERM"/>
    <property type="match status" value="1"/>
</dbReference>
<feature type="signal peptide" evidence="2">
    <location>
        <begin position="1"/>
        <end position="22"/>
    </location>
</feature>
<protein>
    <submittedName>
        <fullName evidence="4">FxDxF family PEP-CTERM protein</fullName>
    </submittedName>
</protein>
<dbReference type="NCBIfam" id="TIGR02595">
    <property type="entry name" value="PEP_CTERM"/>
    <property type="match status" value="1"/>
</dbReference>
<dbReference type="Pfam" id="PF07589">
    <property type="entry name" value="PEP-CTERM"/>
    <property type="match status" value="1"/>
</dbReference>
<evidence type="ECO:0000259" key="3">
    <source>
        <dbReference type="Pfam" id="PF07589"/>
    </source>
</evidence>
<gene>
    <name evidence="4" type="ORF">Q5H91_00875</name>
</gene>
<dbReference type="Proteomes" id="UP001230685">
    <property type="component" value="Unassembled WGS sequence"/>
</dbReference>
<keyword evidence="1" id="KW-0472">Membrane</keyword>
<evidence type="ECO:0000313" key="5">
    <source>
        <dbReference type="Proteomes" id="UP001230685"/>
    </source>
</evidence>
<accession>A0ABT9EFL3</accession>
<evidence type="ECO:0000256" key="2">
    <source>
        <dbReference type="SAM" id="SignalP"/>
    </source>
</evidence>
<keyword evidence="1" id="KW-0812">Transmembrane</keyword>
<dbReference type="InterPro" id="IPR013424">
    <property type="entry name" value="Ice-binding_C"/>
</dbReference>
<name>A0ABT9EFL3_9SPHN</name>
<reference evidence="4 5" key="1">
    <citation type="submission" date="2023-07" db="EMBL/GenBank/DDBJ databases">
        <authorList>
            <person name="Kim M.K."/>
        </authorList>
    </citation>
    <scope>NUCLEOTIDE SEQUENCE [LARGE SCALE GENOMIC DNA]</scope>
    <source>
        <strain evidence="4 5">KR1UV-12</strain>
    </source>
</reference>
<keyword evidence="5" id="KW-1185">Reference proteome</keyword>
<feature type="domain" description="Ice-binding protein C-terminal" evidence="3">
    <location>
        <begin position="139"/>
        <end position="164"/>
    </location>
</feature>
<keyword evidence="2" id="KW-0732">Signal</keyword>
<dbReference type="RefSeq" id="WP_305171342.1">
    <property type="nucleotide sequence ID" value="NZ_JAUUDS010000001.1"/>
</dbReference>
<evidence type="ECO:0000313" key="4">
    <source>
        <dbReference type="EMBL" id="MDP1025755.1"/>
    </source>
</evidence>
<dbReference type="EMBL" id="JAUUDS010000001">
    <property type="protein sequence ID" value="MDP1025755.1"/>
    <property type="molecule type" value="Genomic_DNA"/>
</dbReference>
<comment type="caution">
    <text evidence="4">The sequence shown here is derived from an EMBL/GenBank/DDBJ whole genome shotgun (WGS) entry which is preliminary data.</text>
</comment>
<keyword evidence="1" id="KW-1133">Transmembrane helix</keyword>
<organism evidence="4 5">
    <name type="scientific">Sphingomonas aurea</name>
    <dbReference type="NCBI Taxonomy" id="3063994"/>
    <lineage>
        <taxon>Bacteria</taxon>
        <taxon>Pseudomonadati</taxon>
        <taxon>Pseudomonadota</taxon>
        <taxon>Alphaproteobacteria</taxon>
        <taxon>Sphingomonadales</taxon>
        <taxon>Sphingomonadaceae</taxon>
        <taxon>Sphingomonas</taxon>
    </lineage>
</organism>
<evidence type="ECO:0000256" key="1">
    <source>
        <dbReference type="SAM" id="Phobius"/>
    </source>
</evidence>
<sequence length="172" mass="18011">MKKTIFAALAAATAIAASPASAATGLITFEFQNGSLVGLFGNTNPSGTGTDTYNFTLDQASNVFASTSSLGLRLTFTDLDFTSVKLNNVAFDNISSGVFELRTISQLVAAGPQTLTVGYRNAQFLSSYSGKLVVTPVAAVPEPATWAMMLLGFGMVAGVARYRRRSANVTYA</sequence>
<proteinExistence type="predicted"/>